<dbReference type="Proteomes" id="UP001345691">
    <property type="component" value="Unassembled WGS sequence"/>
</dbReference>
<dbReference type="PANTHER" id="PTHR10706">
    <property type="entry name" value="F-BOX FAMILY PROTEIN"/>
    <property type="match status" value="1"/>
</dbReference>
<dbReference type="EMBL" id="JAVRRF010000012">
    <property type="protein sequence ID" value="KAK5059583.1"/>
    <property type="molecule type" value="Genomic_DNA"/>
</dbReference>
<proteinExistence type="predicted"/>
<evidence type="ECO:0000256" key="2">
    <source>
        <dbReference type="ARBA" id="ARBA00022786"/>
    </source>
</evidence>
<dbReference type="PANTHER" id="PTHR10706:SF130">
    <property type="entry name" value="F-BOX ONLY PROTEIN 31"/>
    <property type="match status" value="1"/>
</dbReference>
<accession>A0ABR0JAV3</accession>
<sequence length="256" mass="28726">MPRVRAASVDNFKGSGHKPQKYEEISQTTFRIRQWSQFSVGMTHFGIRIGEEVSTWSTIDPALYTPTPEKPYQGIFVGDYASHGCEFLLVMQTERAPDAAPRPVRSSHFRTLIGLAQGEEEDDADDDGIEESDEVAATAPAMAHEDDGIHRGAIEAVKLTGDPNIPRGEHTFIADDIGPNGLIRIANEHPFRGARVVKSRGHVALRGFQDDEFIPSQLIMINHNKLAQYWVPFGHISFYERVDIEQLMDDTFRRPP</sequence>
<evidence type="ECO:0000313" key="5">
    <source>
        <dbReference type="Proteomes" id="UP001345691"/>
    </source>
</evidence>
<evidence type="ECO:0000256" key="1">
    <source>
        <dbReference type="ARBA" id="ARBA00004906"/>
    </source>
</evidence>
<evidence type="ECO:0000313" key="4">
    <source>
        <dbReference type="EMBL" id="KAK5059583.1"/>
    </source>
</evidence>
<feature type="region of interest" description="Disordered" evidence="3">
    <location>
        <begin position="1"/>
        <end position="20"/>
    </location>
</feature>
<reference evidence="4 5" key="1">
    <citation type="submission" date="2023-08" db="EMBL/GenBank/DDBJ databases">
        <title>Black Yeasts Isolated from many extreme environments.</title>
        <authorList>
            <person name="Coleine C."/>
            <person name="Stajich J.E."/>
            <person name="Selbmann L."/>
        </authorList>
    </citation>
    <scope>NUCLEOTIDE SEQUENCE [LARGE SCALE GENOMIC DNA]</scope>
    <source>
        <strain evidence="4 5">CCFEE 6328</strain>
    </source>
</reference>
<keyword evidence="5" id="KW-1185">Reference proteome</keyword>
<comment type="caution">
    <text evidence="4">The sequence shown here is derived from an EMBL/GenBank/DDBJ whole genome shotgun (WGS) entry which is preliminary data.</text>
</comment>
<name>A0ABR0JAV3_9EURO</name>
<gene>
    <name evidence="4" type="ORF">LTR69_006172</name>
</gene>
<keyword evidence="2" id="KW-0833">Ubl conjugation pathway</keyword>
<protein>
    <submittedName>
        <fullName evidence="4">Uncharacterized protein</fullName>
    </submittedName>
</protein>
<dbReference type="InterPro" id="IPR045048">
    <property type="entry name" value="FBXO31/39"/>
</dbReference>
<comment type="pathway">
    <text evidence="1">Protein modification; protein ubiquitination.</text>
</comment>
<dbReference type="Pfam" id="PF12014">
    <property type="entry name" value="Cyclin_D1_bind"/>
    <property type="match status" value="1"/>
</dbReference>
<organism evidence="4 5">
    <name type="scientific">Exophiala sideris</name>
    <dbReference type="NCBI Taxonomy" id="1016849"/>
    <lineage>
        <taxon>Eukaryota</taxon>
        <taxon>Fungi</taxon>
        <taxon>Dikarya</taxon>
        <taxon>Ascomycota</taxon>
        <taxon>Pezizomycotina</taxon>
        <taxon>Eurotiomycetes</taxon>
        <taxon>Chaetothyriomycetidae</taxon>
        <taxon>Chaetothyriales</taxon>
        <taxon>Herpotrichiellaceae</taxon>
        <taxon>Exophiala</taxon>
    </lineage>
</organism>
<evidence type="ECO:0000256" key="3">
    <source>
        <dbReference type="SAM" id="MobiDB-lite"/>
    </source>
</evidence>